<dbReference type="SUPFAM" id="SSF52738">
    <property type="entry name" value="Methylesterase CheB, C-terminal domain"/>
    <property type="match status" value="1"/>
</dbReference>
<dbReference type="EC" id="3.1.1.61" evidence="2"/>
<evidence type="ECO:0000256" key="4">
    <source>
        <dbReference type="PROSITE-ProRule" id="PRU00050"/>
    </source>
</evidence>
<evidence type="ECO:0000256" key="3">
    <source>
        <dbReference type="ARBA" id="ARBA00048267"/>
    </source>
</evidence>
<feature type="domain" description="CheB-type methylesterase" evidence="5">
    <location>
        <begin position="5"/>
        <end position="193"/>
    </location>
</feature>
<evidence type="ECO:0000259" key="5">
    <source>
        <dbReference type="PROSITE" id="PS50122"/>
    </source>
</evidence>
<protein>
    <recommendedName>
        <fullName evidence="2">protein-glutamate methylesterase</fullName>
        <ecNumber evidence="2">3.1.1.61</ecNumber>
    </recommendedName>
</protein>
<dbReference type="EMBL" id="JABFMT010000010">
    <property type="protein sequence ID" value="NUU02296.1"/>
    <property type="molecule type" value="Genomic_DNA"/>
</dbReference>
<dbReference type="PANTHER" id="PTHR42872">
    <property type="entry name" value="PROTEIN-GLUTAMATE METHYLESTERASE/PROTEIN-GLUTAMINE GLUTAMINASE"/>
    <property type="match status" value="1"/>
</dbReference>
<evidence type="ECO:0000313" key="6">
    <source>
        <dbReference type="EMBL" id="NUU02296.1"/>
    </source>
</evidence>
<keyword evidence="1 4" id="KW-0378">Hydrolase</keyword>
<keyword evidence="4" id="KW-0145">Chemotaxis</keyword>
<dbReference type="PANTHER" id="PTHR42872:SF6">
    <property type="entry name" value="PROTEIN-GLUTAMATE METHYLESTERASE_PROTEIN-GLUTAMINE GLUTAMINASE"/>
    <property type="match status" value="1"/>
</dbReference>
<organism evidence="6 7">
    <name type="scientific">Herbaspirillum robiniae</name>
    <dbReference type="NCBI Taxonomy" id="2014887"/>
    <lineage>
        <taxon>Bacteria</taxon>
        <taxon>Pseudomonadati</taxon>
        <taxon>Pseudomonadota</taxon>
        <taxon>Betaproteobacteria</taxon>
        <taxon>Burkholderiales</taxon>
        <taxon>Oxalobacteraceae</taxon>
        <taxon>Herbaspirillum</taxon>
    </lineage>
</organism>
<dbReference type="Gene3D" id="3.40.50.180">
    <property type="entry name" value="Methylesterase CheB, C-terminal domain"/>
    <property type="match status" value="1"/>
</dbReference>
<dbReference type="CDD" id="cd16433">
    <property type="entry name" value="CheB"/>
    <property type="match status" value="1"/>
</dbReference>
<feature type="active site" evidence="4">
    <location>
        <position position="22"/>
    </location>
</feature>
<evidence type="ECO:0000256" key="1">
    <source>
        <dbReference type="ARBA" id="ARBA00022801"/>
    </source>
</evidence>
<dbReference type="InterPro" id="IPR000673">
    <property type="entry name" value="Sig_transdc_resp-reg_Me-estase"/>
</dbReference>
<dbReference type="RefSeq" id="WP_079218805.1">
    <property type="nucleotide sequence ID" value="NZ_CP018845.1"/>
</dbReference>
<evidence type="ECO:0000313" key="7">
    <source>
        <dbReference type="Proteomes" id="UP000536746"/>
    </source>
</evidence>
<reference evidence="6 7" key="1">
    <citation type="journal article" date="2020" name="Front. Plant Sci.">
        <title>Isolation of Rhizosphere Bacteria That Improve Quality and Water Stress Tolerance in Greenhouse Ornamentals.</title>
        <authorList>
            <person name="Nordstedt N.P."/>
            <person name="Jones M.L."/>
        </authorList>
    </citation>
    <scope>NUCLEOTIDE SEQUENCE [LARGE SCALE GENOMIC DNA]</scope>
    <source>
        <strain evidence="6 7">C6C2</strain>
    </source>
</reference>
<keyword evidence="7" id="KW-1185">Reference proteome</keyword>
<dbReference type="PROSITE" id="PS50122">
    <property type="entry name" value="CHEB"/>
    <property type="match status" value="1"/>
</dbReference>
<proteinExistence type="predicted"/>
<comment type="catalytic activity">
    <reaction evidence="3">
        <text>[protein]-L-glutamate 5-O-methyl ester + H2O = L-glutamyl-[protein] + methanol + H(+)</text>
        <dbReference type="Rhea" id="RHEA:23236"/>
        <dbReference type="Rhea" id="RHEA-COMP:10208"/>
        <dbReference type="Rhea" id="RHEA-COMP:10311"/>
        <dbReference type="ChEBI" id="CHEBI:15377"/>
        <dbReference type="ChEBI" id="CHEBI:15378"/>
        <dbReference type="ChEBI" id="CHEBI:17790"/>
        <dbReference type="ChEBI" id="CHEBI:29973"/>
        <dbReference type="ChEBI" id="CHEBI:82795"/>
        <dbReference type="EC" id="3.1.1.61"/>
    </reaction>
</comment>
<gene>
    <name evidence="6" type="ORF">HNO84_11865</name>
</gene>
<feature type="active site" evidence="4">
    <location>
        <position position="49"/>
    </location>
</feature>
<name>A0ABX2M224_9BURK</name>
<dbReference type="InterPro" id="IPR035909">
    <property type="entry name" value="CheB_C"/>
</dbReference>
<feature type="active site" evidence="4">
    <location>
        <position position="145"/>
    </location>
</feature>
<dbReference type="Proteomes" id="UP000536746">
    <property type="component" value="Unassembled WGS sequence"/>
</dbReference>
<evidence type="ECO:0000256" key="2">
    <source>
        <dbReference type="ARBA" id="ARBA00039140"/>
    </source>
</evidence>
<accession>A0ABX2M224</accession>
<dbReference type="Pfam" id="PF01339">
    <property type="entry name" value="CheB_methylest"/>
    <property type="match status" value="1"/>
</dbReference>
<comment type="caution">
    <text evidence="6">The sequence shown here is derived from an EMBL/GenBank/DDBJ whole genome shotgun (WGS) entry which is preliminary data.</text>
</comment>
<sequence length="209" mass="21673">MSALPLPALDARAIEAVVIGASAGGVEALSEILPALRAGATVATMVVLHIPRERPSLLPEIFAAKCAQPVREAQDKEPALAGAIYFAAPDYHLLVDRAPEGALLAMSNDEAVNFSRPAIDVLFESAADVYGERLLGVLLTGGNQDGAAGLQAIRGAGGVTVVQDPQEAQAPYMPEQALALGKIDYVLTLGQIADLLRTLGVQGEREAGE</sequence>